<dbReference type="GO" id="GO:0019243">
    <property type="term" value="P:methylglyoxal catabolic process to D-lactate via S-lactoyl-glutathione"/>
    <property type="evidence" value="ECO:0007669"/>
    <property type="project" value="InterPro"/>
</dbReference>
<comment type="caution">
    <text evidence="11">The sequence shown here is derived from an EMBL/GenBank/DDBJ whole genome shotgun (WGS) entry which is preliminary data.</text>
</comment>
<name>A0A0F9VNH0_9ZZZZ</name>
<keyword evidence="6" id="KW-0479">Metal-binding</keyword>
<evidence type="ECO:0000256" key="9">
    <source>
        <dbReference type="ARBA" id="ARBA00031044"/>
    </source>
</evidence>
<evidence type="ECO:0000256" key="6">
    <source>
        <dbReference type="ARBA" id="ARBA00022723"/>
    </source>
</evidence>
<dbReference type="PANTHER" id="PTHR43705">
    <property type="entry name" value="HYDROXYACYLGLUTATHIONE HYDROLASE"/>
    <property type="match status" value="1"/>
</dbReference>
<feature type="domain" description="Metallo-beta-lactamase" evidence="10">
    <location>
        <begin position="12"/>
        <end position="171"/>
    </location>
</feature>
<evidence type="ECO:0000256" key="4">
    <source>
        <dbReference type="ARBA" id="ARBA00006759"/>
    </source>
</evidence>
<dbReference type="InterPro" id="IPR035680">
    <property type="entry name" value="Clx_II_MBL"/>
</dbReference>
<evidence type="ECO:0000256" key="5">
    <source>
        <dbReference type="ARBA" id="ARBA00011917"/>
    </source>
</evidence>
<dbReference type="InterPro" id="IPR036866">
    <property type="entry name" value="RibonucZ/Hydroxyglut_hydro"/>
</dbReference>
<dbReference type="Pfam" id="PF16123">
    <property type="entry name" value="HAGH_C"/>
    <property type="match status" value="1"/>
</dbReference>
<sequence>MPQFIALPAFQDNYIWLIIDDNTSQVAVVDPGDAIPVIKWLGRHPEYSLSTMLITHHHRDHTGGLSTIKAATGCKVFGPADEPVQGLDRLLSDGDEVSLFGEKVKVISVPGHTSGHIAFFCDDEKDPWLLCGDTLFAGGCGRLFEGTAQQMHSSLQRLAALPDNTLVYCAHEYTQANLRFAHAVEPDNQDIKVRLEVVNDLRAAGRMTLPSTIGLEKLTNPFLRSEHPDVIKAATSRVQDSVEPGEQTFANIRAWKDNF</sequence>
<dbReference type="SMART" id="SM00849">
    <property type="entry name" value="Lactamase_B"/>
    <property type="match status" value="1"/>
</dbReference>
<comment type="similarity">
    <text evidence="4">Belongs to the metallo-beta-lactamase superfamily. Glyoxalase II family.</text>
</comment>
<evidence type="ECO:0000313" key="11">
    <source>
        <dbReference type="EMBL" id="KKO01443.1"/>
    </source>
</evidence>
<dbReference type="PANTHER" id="PTHR43705:SF1">
    <property type="entry name" value="HYDROXYACYLGLUTATHIONE HYDROLASE GLOB"/>
    <property type="match status" value="1"/>
</dbReference>
<dbReference type="PIRSF" id="PIRSF005457">
    <property type="entry name" value="Glx"/>
    <property type="match status" value="1"/>
</dbReference>
<dbReference type="InterPro" id="IPR001279">
    <property type="entry name" value="Metallo-B-lactamas"/>
</dbReference>
<evidence type="ECO:0000256" key="3">
    <source>
        <dbReference type="ARBA" id="ARBA00004963"/>
    </source>
</evidence>
<dbReference type="SUPFAM" id="SSF56281">
    <property type="entry name" value="Metallo-hydrolase/oxidoreductase"/>
    <property type="match status" value="1"/>
</dbReference>
<evidence type="ECO:0000256" key="7">
    <source>
        <dbReference type="ARBA" id="ARBA00022801"/>
    </source>
</evidence>
<dbReference type="InterPro" id="IPR032282">
    <property type="entry name" value="HAGH_C"/>
</dbReference>
<comment type="pathway">
    <text evidence="3">Secondary metabolite metabolism; methylglyoxal degradation; (R)-lactate from methylglyoxal: step 2/2.</text>
</comment>
<comment type="catalytic activity">
    <reaction evidence="1">
        <text>an S-(2-hydroxyacyl)glutathione + H2O = a 2-hydroxy carboxylate + glutathione + H(+)</text>
        <dbReference type="Rhea" id="RHEA:21864"/>
        <dbReference type="ChEBI" id="CHEBI:15377"/>
        <dbReference type="ChEBI" id="CHEBI:15378"/>
        <dbReference type="ChEBI" id="CHEBI:57925"/>
        <dbReference type="ChEBI" id="CHEBI:58896"/>
        <dbReference type="ChEBI" id="CHEBI:71261"/>
        <dbReference type="EC" id="3.1.2.6"/>
    </reaction>
</comment>
<dbReference type="GO" id="GO:0046872">
    <property type="term" value="F:metal ion binding"/>
    <property type="evidence" value="ECO:0007669"/>
    <property type="project" value="UniProtKB-KW"/>
</dbReference>
<evidence type="ECO:0000256" key="8">
    <source>
        <dbReference type="ARBA" id="ARBA00022833"/>
    </source>
</evidence>
<gene>
    <name evidence="11" type="ORF">LCGC14_0116540</name>
</gene>
<dbReference type="EMBL" id="LAZR01000035">
    <property type="protein sequence ID" value="KKO01443.1"/>
    <property type="molecule type" value="Genomic_DNA"/>
</dbReference>
<dbReference type="InterPro" id="IPR050110">
    <property type="entry name" value="Glyoxalase_II_hydrolase"/>
</dbReference>
<dbReference type="HAMAP" id="MF_01374">
    <property type="entry name" value="Glyoxalase_2"/>
    <property type="match status" value="1"/>
</dbReference>
<organism evidence="11">
    <name type="scientific">marine sediment metagenome</name>
    <dbReference type="NCBI Taxonomy" id="412755"/>
    <lineage>
        <taxon>unclassified sequences</taxon>
        <taxon>metagenomes</taxon>
        <taxon>ecological metagenomes</taxon>
    </lineage>
</organism>
<comment type="cofactor">
    <cofactor evidence="2">
        <name>Zn(2+)</name>
        <dbReference type="ChEBI" id="CHEBI:29105"/>
    </cofactor>
</comment>
<dbReference type="GO" id="GO:0004416">
    <property type="term" value="F:hydroxyacylglutathione hydrolase activity"/>
    <property type="evidence" value="ECO:0007669"/>
    <property type="project" value="UniProtKB-EC"/>
</dbReference>
<dbReference type="CDD" id="cd07723">
    <property type="entry name" value="hydroxyacylglutathione_hydrolase_MBL-fold"/>
    <property type="match status" value="1"/>
</dbReference>
<evidence type="ECO:0000256" key="2">
    <source>
        <dbReference type="ARBA" id="ARBA00001947"/>
    </source>
</evidence>
<dbReference type="NCBIfam" id="TIGR03413">
    <property type="entry name" value="GSH_gloB"/>
    <property type="match status" value="1"/>
</dbReference>
<keyword evidence="8" id="KW-0862">Zinc</keyword>
<keyword evidence="7" id="KW-0378">Hydrolase</keyword>
<dbReference type="Gene3D" id="3.60.15.10">
    <property type="entry name" value="Ribonuclease Z/Hydroxyacylglutathione hydrolase-like"/>
    <property type="match status" value="1"/>
</dbReference>
<dbReference type="EC" id="3.1.2.6" evidence="5"/>
<evidence type="ECO:0000259" key="10">
    <source>
        <dbReference type="SMART" id="SM00849"/>
    </source>
</evidence>
<dbReference type="AlphaFoldDB" id="A0A0F9VNH0"/>
<dbReference type="InterPro" id="IPR017782">
    <property type="entry name" value="Hydroxyacylglutathione_Hdrlase"/>
</dbReference>
<reference evidence="11" key="1">
    <citation type="journal article" date="2015" name="Nature">
        <title>Complex archaea that bridge the gap between prokaryotes and eukaryotes.</title>
        <authorList>
            <person name="Spang A."/>
            <person name="Saw J.H."/>
            <person name="Jorgensen S.L."/>
            <person name="Zaremba-Niedzwiedzka K."/>
            <person name="Martijn J."/>
            <person name="Lind A.E."/>
            <person name="van Eijk R."/>
            <person name="Schleper C."/>
            <person name="Guy L."/>
            <person name="Ettema T.J."/>
        </authorList>
    </citation>
    <scope>NUCLEOTIDE SEQUENCE</scope>
</reference>
<dbReference type="Pfam" id="PF00753">
    <property type="entry name" value="Lactamase_B"/>
    <property type="match status" value="1"/>
</dbReference>
<evidence type="ECO:0000256" key="1">
    <source>
        <dbReference type="ARBA" id="ARBA00001623"/>
    </source>
</evidence>
<accession>A0A0F9VNH0</accession>
<protein>
    <recommendedName>
        <fullName evidence="5">hydroxyacylglutathione hydrolase</fullName>
        <ecNumber evidence="5">3.1.2.6</ecNumber>
    </recommendedName>
    <alternativeName>
        <fullName evidence="9">Glyoxalase II</fullName>
    </alternativeName>
</protein>
<proteinExistence type="inferred from homology"/>